<proteinExistence type="predicted"/>
<dbReference type="Proteomes" id="UP001596116">
    <property type="component" value="Unassembled WGS sequence"/>
</dbReference>
<feature type="region of interest" description="Disordered" evidence="1">
    <location>
        <begin position="62"/>
        <end position="81"/>
    </location>
</feature>
<evidence type="ECO:0000256" key="1">
    <source>
        <dbReference type="SAM" id="MobiDB-lite"/>
    </source>
</evidence>
<organism evidence="2 3">
    <name type="scientific">Hyphococcus aureus</name>
    <dbReference type="NCBI Taxonomy" id="2666033"/>
    <lineage>
        <taxon>Bacteria</taxon>
        <taxon>Pseudomonadati</taxon>
        <taxon>Pseudomonadota</taxon>
        <taxon>Alphaproteobacteria</taxon>
        <taxon>Parvularculales</taxon>
        <taxon>Parvularculaceae</taxon>
        <taxon>Hyphococcus</taxon>
    </lineage>
</organism>
<gene>
    <name evidence="2" type="ORF">ACFMB1_17380</name>
</gene>
<comment type="caution">
    <text evidence="2">The sequence shown here is derived from an EMBL/GenBank/DDBJ whole genome shotgun (WGS) entry which is preliminary data.</text>
</comment>
<accession>A0ABW1KZ15</accession>
<dbReference type="RefSeq" id="WP_379881271.1">
    <property type="nucleotide sequence ID" value="NZ_JBHPON010000003.1"/>
</dbReference>
<evidence type="ECO:0000313" key="2">
    <source>
        <dbReference type="EMBL" id="MFC6037333.1"/>
    </source>
</evidence>
<sequence>MTSKHRASADSLSWMRVFLLAALVAASLRAITPIGYMIGHDMATGRIAITICTGMGEKPAFFNPETGEVTEDDGAPAPSVNEAGQCPFASFSLLFTPESAPDALGLPVAFAQSPLWRAQSVFHDSQSAVSPPPSRGPPLHA</sequence>
<reference evidence="2 3" key="1">
    <citation type="submission" date="2024-09" db="EMBL/GenBank/DDBJ databases">
        <authorList>
            <person name="Zhang Z.-H."/>
        </authorList>
    </citation>
    <scope>NUCLEOTIDE SEQUENCE [LARGE SCALE GENOMIC DNA]</scope>
    <source>
        <strain evidence="2 3">HHTR114</strain>
    </source>
</reference>
<protein>
    <recommendedName>
        <fullName evidence="4">DUF2946 domain-containing protein</fullName>
    </recommendedName>
</protein>
<name>A0ABW1KZ15_9PROT</name>
<dbReference type="EMBL" id="JBHPON010000003">
    <property type="protein sequence ID" value="MFC6037333.1"/>
    <property type="molecule type" value="Genomic_DNA"/>
</dbReference>
<keyword evidence="3" id="KW-1185">Reference proteome</keyword>
<evidence type="ECO:0000313" key="3">
    <source>
        <dbReference type="Proteomes" id="UP001596116"/>
    </source>
</evidence>
<evidence type="ECO:0008006" key="4">
    <source>
        <dbReference type="Google" id="ProtNLM"/>
    </source>
</evidence>